<comment type="subunit">
    <text evidence="7">Part of the 50S ribosomal subunit; part of the 5S rRNA/L5/L18/L25 subcomplex. Contacts the 5S and 23S rRNAs.</text>
</comment>
<dbReference type="InterPro" id="IPR005484">
    <property type="entry name" value="Ribosomal_uL18_bac/plant/anim"/>
</dbReference>
<evidence type="ECO:0000256" key="1">
    <source>
        <dbReference type="ARBA" id="ARBA00007116"/>
    </source>
</evidence>
<evidence type="ECO:0000256" key="5">
    <source>
        <dbReference type="ARBA" id="ARBA00023274"/>
    </source>
</evidence>
<dbReference type="EMBL" id="QWKH01000010">
    <property type="protein sequence ID" value="NBI33964.1"/>
    <property type="molecule type" value="Genomic_DNA"/>
</dbReference>
<organism evidence="8">
    <name type="scientific">Muribaculaceae bacterium Z82</name>
    <dbReference type="NCBI Taxonomy" id="2304548"/>
    <lineage>
        <taxon>Bacteria</taxon>
        <taxon>Pseudomonadati</taxon>
        <taxon>Bacteroidota</taxon>
        <taxon>Bacteroidia</taxon>
        <taxon>Bacteroidales</taxon>
        <taxon>Muribaculaceae</taxon>
    </lineage>
</organism>
<comment type="similarity">
    <text evidence="1 7">Belongs to the universal ribosomal protein uL18 family.</text>
</comment>
<dbReference type="SUPFAM" id="SSF53137">
    <property type="entry name" value="Translational machinery components"/>
    <property type="match status" value="1"/>
</dbReference>
<dbReference type="GO" id="GO:0003735">
    <property type="term" value="F:structural constituent of ribosome"/>
    <property type="evidence" value="ECO:0007669"/>
    <property type="project" value="InterPro"/>
</dbReference>
<keyword evidence="2 7" id="KW-0699">rRNA-binding</keyword>
<dbReference type="CDD" id="cd00432">
    <property type="entry name" value="Ribosomal_L18_L5e"/>
    <property type="match status" value="1"/>
</dbReference>
<keyword evidence="3 7" id="KW-0694">RNA-binding</keyword>
<evidence type="ECO:0000256" key="2">
    <source>
        <dbReference type="ARBA" id="ARBA00022730"/>
    </source>
</evidence>
<dbReference type="Pfam" id="PF00861">
    <property type="entry name" value="Ribosomal_L18p"/>
    <property type="match status" value="1"/>
</dbReference>
<dbReference type="AlphaFoldDB" id="A0A7C9NA00"/>
<dbReference type="GO" id="GO:0022625">
    <property type="term" value="C:cytosolic large ribosomal subunit"/>
    <property type="evidence" value="ECO:0007669"/>
    <property type="project" value="TreeGrafter"/>
</dbReference>
<accession>A0A7C9NA00</accession>
<protein>
    <recommendedName>
        <fullName evidence="6 7">Large ribosomal subunit protein uL18</fullName>
    </recommendedName>
</protein>
<proteinExistence type="inferred from homology"/>
<comment type="caution">
    <text evidence="8">The sequence shown here is derived from an EMBL/GenBank/DDBJ whole genome shotgun (WGS) entry which is preliminary data.</text>
</comment>
<dbReference type="FunFam" id="3.30.420.100:FF:000001">
    <property type="entry name" value="50S ribosomal protein L18"/>
    <property type="match status" value="1"/>
</dbReference>
<comment type="function">
    <text evidence="7">This is one of the proteins that bind and probably mediate the attachment of the 5S RNA into the large ribosomal subunit, where it forms part of the central protuberance.</text>
</comment>
<keyword evidence="5 7" id="KW-0687">Ribonucleoprotein</keyword>
<dbReference type="PANTHER" id="PTHR12899:SF3">
    <property type="entry name" value="LARGE RIBOSOMAL SUBUNIT PROTEIN UL18M"/>
    <property type="match status" value="1"/>
</dbReference>
<dbReference type="PANTHER" id="PTHR12899">
    <property type="entry name" value="39S RIBOSOMAL PROTEIN L18, MITOCHONDRIAL"/>
    <property type="match status" value="1"/>
</dbReference>
<evidence type="ECO:0000256" key="3">
    <source>
        <dbReference type="ARBA" id="ARBA00022884"/>
    </source>
</evidence>
<dbReference type="NCBIfam" id="TIGR00060">
    <property type="entry name" value="L18_bact"/>
    <property type="match status" value="1"/>
</dbReference>
<keyword evidence="4 7" id="KW-0689">Ribosomal protein</keyword>
<evidence type="ECO:0000313" key="8">
    <source>
        <dbReference type="EMBL" id="NBI33964.1"/>
    </source>
</evidence>
<evidence type="ECO:0000256" key="6">
    <source>
        <dbReference type="ARBA" id="ARBA00035197"/>
    </source>
</evidence>
<dbReference type="Gene3D" id="3.30.420.100">
    <property type="match status" value="1"/>
</dbReference>
<dbReference type="HAMAP" id="MF_01337_B">
    <property type="entry name" value="Ribosomal_uL18_B"/>
    <property type="match status" value="1"/>
</dbReference>
<name>A0A7C9NA00_9BACT</name>
<dbReference type="GO" id="GO:0006412">
    <property type="term" value="P:translation"/>
    <property type="evidence" value="ECO:0007669"/>
    <property type="project" value="UniProtKB-UniRule"/>
</dbReference>
<reference evidence="8" key="1">
    <citation type="submission" date="2018-08" db="EMBL/GenBank/DDBJ databases">
        <title>Murine metabolic-syndrome-specific gut microbial biobank.</title>
        <authorList>
            <person name="Liu C."/>
        </authorList>
    </citation>
    <scope>NUCLEOTIDE SEQUENCE [LARGE SCALE GENOMIC DNA]</scope>
    <source>
        <strain evidence="8">Z82</strain>
    </source>
</reference>
<gene>
    <name evidence="7" type="primary">rplR</name>
    <name evidence="8" type="ORF">D1639_02715</name>
</gene>
<evidence type="ECO:0000256" key="7">
    <source>
        <dbReference type="HAMAP-Rule" id="MF_01337"/>
    </source>
</evidence>
<dbReference type="GO" id="GO:0008097">
    <property type="term" value="F:5S rRNA binding"/>
    <property type="evidence" value="ECO:0007669"/>
    <property type="project" value="TreeGrafter"/>
</dbReference>
<dbReference type="InterPro" id="IPR057268">
    <property type="entry name" value="Ribosomal_L18"/>
</dbReference>
<dbReference type="InterPro" id="IPR004389">
    <property type="entry name" value="Ribosomal_uL18_bac-type"/>
</dbReference>
<sequence>MNKLQKKQAALARRHRRVRGKISGTAARPRLCVTRSNSNLYVQFVDDVEGKTLLGVSTLGPDFKATGKSGATVEGAAALGEIAGKKAKDAGITTIVFDRGGNLYHGRVKALADAAREAGLVF</sequence>
<evidence type="ECO:0000256" key="4">
    <source>
        <dbReference type="ARBA" id="ARBA00022980"/>
    </source>
</evidence>